<dbReference type="NCBIfam" id="TIGR03516">
    <property type="entry name" value="ppisom_GldI"/>
    <property type="match status" value="1"/>
</dbReference>
<dbReference type="PROSITE" id="PS50059">
    <property type="entry name" value="FKBP_PPIASE"/>
    <property type="match status" value="1"/>
</dbReference>
<dbReference type="Gene3D" id="3.10.50.40">
    <property type="match status" value="1"/>
</dbReference>
<keyword evidence="3 4" id="KW-0413">Isomerase</keyword>
<comment type="caution">
    <text evidence="7">The sequence shown here is derived from an EMBL/GenBank/DDBJ whole genome shotgun (WGS) entry which is preliminary data.</text>
</comment>
<dbReference type="SUPFAM" id="SSF54534">
    <property type="entry name" value="FKBP-like"/>
    <property type="match status" value="1"/>
</dbReference>
<evidence type="ECO:0000256" key="2">
    <source>
        <dbReference type="ARBA" id="ARBA00023110"/>
    </source>
</evidence>
<evidence type="ECO:0000256" key="3">
    <source>
        <dbReference type="PROSITE-ProRule" id="PRU00277"/>
    </source>
</evidence>
<dbReference type="RefSeq" id="WP_310026420.1">
    <property type="nucleotide sequence ID" value="NZ_JAVDVI010000007.1"/>
</dbReference>
<gene>
    <name evidence="7" type="ORF">J2X31_002024</name>
</gene>
<feature type="region of interest" description="Disordered" evidence="5">
    <location>
        <begin position="182"/>
        <end position="206"/>
    </location>
</feature>
<evidence type="ECO:0000256" key="1">
    <source>
        <dbReference type="ARBA" id="ARBA00000971"/>
    </source>
</evidence>
<dbReference type="EC" id="5.2.1.8" evidence="4"/>
<comment type="similarity">
    <text evidence="4">Belongs to the FKBP-type PPIase family.</text>
</comment>
<dbReference type="EMBL" id="JAVDVI010000007">
    <property type="protein sequence ID" value="MDR6968010.1"/>
    <property type="molecule type" value="Genomic_DNA"/>
</dbReference>
<comment type="catalytic activity">
    <reaction evidence="1 3 4">
        <text>[protein]-peptidylproline (omega=180) = [protein]-peptidylproline (omega=0)</text>
        <dbReference type="Rhea" id="RHEA:16237"/>
        <dbReference type="Rhea" id="RHEA-COMP:10747"/>
        <dbReference type="Rhea" id="RHEA-COMP:10748"/>
        <dbReference type="ChEBI" id="CHEBI:83833"/>
        <dbReference type="ChEBI" id="CHEBI:83834"/>
        <dbReference type="EC" id="5.2.1.8"/>
    </reaction>
</comment>
<dbReference type="InterPro" id="IPR001179">
    <property type="entry name" value="PPIase_FKBP_dom"/>
</dbReference>
<dbReference type="PROSITE" id="PS51257">
    <property type="entry name" value="PROKAR_LIPOPROTEIN"/>
    <property type="match status" value="1"/>
</dbReference>
<name>A0ABU1TPX0_9FLAO</name>
<keyword evidence="2 3" id="KW-0697">Rotamase</keyword>
<accession>A0ABU1TPX0</accession>
<reference evidence="7 8" key="1">
    <citation type="submission" date="2023-07" db="EMBL/GenBank/DDBJ databases">
        <title>Sorghum-associated microbial communities from plants grown in Nebraska, USA.</title>
        <authorList>
            <person name="Schachtman D."/>
        </authorList>
    </citation>
    <scope>NUCLEOTIDE SEQUENCE [LARGE SCALE GENOMIC DNA]</scope>
    <source>
        <strain evidence="7 8">3773</strain>
    </source>
</reference>
<sequence length="206" mass="23580">MKMNLSKKIMLLAIGTLLVSCTKQQARKPISQTSGTFMKESVKRNIKLIAGEEALIDSVIKSNPKVNYIATKKGYWYFYEVRNEKDTLTPKKGDVAFFDYNIKDLNGNVIYSDVELRPQSYLVDKQNILMGLRDGIKLMRKNEKVTFLFPSHLGYGYRGDNDRIGPNLPIVCTVTLRDFKPDDRQKAKAKPKVEENKVIEPETKPE</sequence>
<evidence type="ECO:0000256" key="4">
    <source>
        <dbReference type="RuleBase" id="RU003915"/>
    </source>
</evidence>
<keyword evidence="8" id="KW-1185">Reference proteome</keyword>
<evidence type="ECO:0000313" key="7">
    <source>
        <dbReference type="EMBL" id="MDR6968010.1"/>
    </source>
</evidence>
<protein>
    <recommendedName>
        <fullName evidence="4">Peptidyl-prolyl cis-trans isomerase</fullName>
        <ecNumber evidence="4">5.2.1.8</ecNumber>
    </recommendedName>
</protein>
<feature type="domain" description="PPIase FKBP-type" evidence="6">
    <location>
        <begin position="93"/>
        <end position="180"/>
    </location>
</feature>
<dbReference type="Proteomes" id="UP001255185">
    <property type="component" value="Unassembled WGS sequence"/>
</dbReference>
<evidence type="ECO:0000256" key="5">
    <source>
        <dbReference type="SAM" id="MobiDB-lite"/>
    </source>
</evidence>
<dbReference type="Pfam" id="PF00254">
    <property type="entry name" value="FKBP_C"/>
    <property type="match status" value="1"/>
</dbReference>
<organism evidence="7 8">
    <name type="scientific">Flavobacterium arsenatis</name>
    <dbReference type="NCBI Taxonomy" id="1484332"/>
    <lineage>
        <taxon>Bacteria</taxon>
        <taxon>Pseudomonadati</taxon>
        <taxon>Bacteroidota</taxon>
        <taxon>Flavobacteriia</taxon>
        <taxon>Flavobacteriales</taxon>
        <taxon>Flavobacteriaceae</taxon>
        <taxon>Flavobacterium</taxon>
    </lineage>
</organism>
<dbReference type="InterPro" id="IPR046357">
    <property type="entry name" value="PPIase_dom_sf"/>
</dbReference>
<dbReference type="InterPro" id="IPR019869">
    <property type="entry name" value="Motility-assoc_PPIase_GldI"/>
</dbReference>
<evidence type="ECO:0000259" key="6">
    <source>
        <dbReference type="PROSITE" id="PS50059"/>
    </source>
</evidence>
<proteinExistence type="inferred from homology"/>
<evidence type="ECO:0000313" key="8">
    <source>
        <dbReference type="Proteomes" id="UP001255185"/>
    </source>
</evidence>